<dbReference type="OrthoDB" id="4265717at2"/>
<dbReference type="InterPro" id="IPR029062">
    <property type="entry name" value="Class_I_gatase-like"/>
</dbReference>
<dbReference type="SUPFAM" id="SSF52317">
    <property type="entry name" value="Class I glutamine amidotransferase-like"/>
    <property type="match status" value="1"/>
</dbReference>
<reference evidence="3 4" key="1">
    <citation type="submission" date="2019-11" db="EMBL/GenBank/DDBJ databases">
        <title>Draft genome of Amycolatopsis RM579.</title>
        <authorList>
            <person name="Duangmal K."/>
            <person name="Mingma R."/>
        </authorList>
    </citation>
    <scope>NUCLEOTIDE SEQUENCE [LARGE SCALE GENOMIC DNA]</scope>
    <source>
        <strain evidence="3 4">RM579</strain>
    </source>
</reference>
<evidence type="ECO:0000313" key="3">
    <source>
        <dbReference type="EMBL" id="MTD53708.1"/>
    </source>
</evidence>
<dbReference type="Gene3D" id="3.40.50.880">
    <property type="match status" value="1"/>
</dbReference>
<accession>A0A6N7YP99</accession>
<dbReference type="InterPro" id="IPR052158">
    <property type="entry name" value="INH-QAR"/>
</dbReference>
<proteinExistence type="predicted"/>
<dbReference type="InterPro" id="IPR002818">
    <property type="entry name" value="DJ-1/PfpI"/>
</dbReference>
<name>A0A6N7YP99_9PSEU</name>
<dbReference type="AlphaFoldDB" id="A0A6N7YP99"/>
<feature type="domain" description="DJ-1/PfpI" evidence="2">
    <location>
        <begin position="126"/>
        <end position="297"/>
    </location>
</feature>
<dbReference type="Proteomes" id="UP000440096">
    <property type="component" value="Unassembled WGS sequence"/>
</dbReference>
<dbReference type="EMBL" id="WMBA01000007">
    <property type="protein sequence ID" value="MTD53708.1"/>
    <property type="molecule type" value="Genomic_DNA"/>
</dbReference>
<dbReference type="Pfam" id="PF01965">
    <property type="entry name" value="DJ-1_PfpI"/>
    <property type="match status" value="1"/>
</dbReference>
<dbReference type="PANTHER" id="PTHR43130">
    <property type="entry name" value="ARAC-FAMILY TRANSCRIPTIONAL REGULATOR"/>
    <property type="match status" value="1"/>
</dbReference>
<keyword evidence="4" id="KW-1185">Reference proteome</keyword>
<dbReference type="GO" id="GO:0006355">
    <property type="term" value="P:regulation of DNA-templated transcription"/>
    <property type="evidence" value="ECO:0007669"/>
    <property type="project" value="TreeGrafter"/>
</dbReference>
<evidence type="ECO:0000259" key="2">
    <source>
        <dbReference type="Pfam" id="PF01965"/>
    </source>
</evidence>
<comment type="caution">
    <text evidence="3">The sequence shown here is derived from an EMBL/GenBank/DDBJ whole genome shotgun (WGS) entry which is preliminary data.</text>
</comment>
<dbReference type="PANTHER" id="PTHR43130:SF2">
    <property type="entry name" value="DJ-1_PFPI DOMAIN-CONTAINING PROTEIN"/>
    <property type="match status" value="1"/>
</dbReference>
<protein>
    <recommendedName>
        <fullName evidence="2">DJ-1/PfpI domain-containing protein</fullName>
    </recommendedName>
</protein>
<gene>
    <name evidence="3" type="ORF">GKO32_06870</name>
</gene>
<evidence type="ECO:0000313" key="4">
    <source>
        <dbReference type="Proteomes" id="UP000440096"/>
    </source>
</evidence>
<feature type="region of interest" description="Disordered" evidence="1">
    <location>
        <begin position="40"/>
        <end position="68"/>
    </location>
</feature>
<evidence type="ECO:0000256" key="1">
    <source>
        <dbReference type="SAM" id="MobiDB-lite"/>
    </source>
</evidence>
<sequence length="328" mass="34548">MPRPRATSHDLHGISHLGLVEAGAAGPRRGLDVEQHGRIVEAHHRGRTVPARDRSPQPRSPRLSARAEPVPEITDASFWHGTFRGHRTTGQVGVGARAPGKKRADIGPLATSVTRCRAVTINGVTRVDVLVFDGVDDLDVVAPYEVLQRAGRIGAGISVNLVTLDGRPSVATQNGLRLGDASAWAPEKADVVLVPGGGFAAGGPTGVRAELESGRVPEALREANRPGLVFASVCTGAILLAAAGLVRGRPCTTHHAAVTELEAAGGRHVTARVVDDGDLVTAGGVTSGLDLALWLVERYAGAETALRLEKGFEYERRGTVWRDPERAR</sequence>
<dbReference type="CDD" id="cd03139">
    <property type="entry name" value="GATase1_PfpI_2"/>
    <property type="match status" value="1"/>
</dbReference>
<organism evidence="3 4">
    <name type="scientific">Amycolatopsis pithecellobii</name>
    <dbReference type="NCBI Taxonomy" id="664692"/>
    <lineage>
        <taxon>Bacteria</taxon>
        <taxon>Bacillati</taxon>
        <taxon>Actinomycetota</taxon>
        <taxon>Actinomycetes</taxon>
        <taxon>Pseudonocardiales</taxon>
        <taxon>Pseudonocardiaceae</taxon>
        <taxon>Amycolatopsis</taxon>
    </lineage>
</organism>